<organism evidence="3 4">
    <name type="scientific">Mycoemilia scoparia</name>
    <dbReference type="NCBI Taxonomy" id="417184"/>
    <lineage>
        <taxon>Eukaryota</taxon>
        <taxon>Fungi</taxon>
        <taxon>Fungi incertae sedis</taxon>
        <taxon>Zoopagomycota</taxon>
        <taxon>Kickxellomycotina</taxon>
        <taxon>Kickxellomycetes</taxon>
        <taxon>Kickxellales</taxon>
        <taxon>Kickxellaceae</taxon>
        <taxon>Mycoemilia</taxon>
    </lineage>
</organism>
<keyword evidence="4" id="KW-1185">Reference proteome</keyword>
<feature type="compositionally biased region" description="Basic and acidic residues" evidence="1">
    <location>
        <begin position="146"/>
        <end position="156"/>
    </location>
</feature>
<accession>A0A9W8DRC6</accession>
<protein>
    <submittedName>
        <fullName evidence="3">Uncharacterized protein</fullName>
    </submittedName>
</protein>
<sequence length="230" mass="23754">MLSRSAVVLATLATFSLAAPQATTIPFSMPDGLDFGGDNNQILSAIKEGWGDFASYVGQGLNNLKTANPELYSQFANVIGTQIPSTFDVNWLNSVQNINPSDVAKLEQALSTISDPESYLGSIFGSLPTGLEDSASGSDDDDDDKSDSHSHSHSGSESDSDSDSASDSVTSSDESSKESASSTKSSTSKHSKSDSKDDSSETSDSEGAASGLKVSIAALAGSLIAFNALF</sequence>
<dbReference type="AlphaFoldDB" id="A0A9W8DRC6"/>
<feature type="region of interest" description="Disordered" evidence="1">
    <location>
        <begin position="124"/>
        <end position="209"/>
    </location>
</feature>
<proteinExistence type="predicted"/>
<evidence type="ECO:0000313" key="4">
    <source>
        <dbReference type="Proteomes" id="UP001150538"/>
    </source>
</evidence>
<feature type="chain" id="PRO_5040868748" evidence="2">
    <location>
        <begin position="19"/>
        <end position="230"/>
    </location>
</feature>
<feature type="signal peptide" evidence="2">
    <location>
        <begin position="1"/>
        <end position="18"/>
    </location>
</feature>
<name>A0A9W8DRC6_9FUNG</name>
<comment type="caution">
    <text evidence="3">The sequence shown here is derived from an EMBL/GenBank/DDBJ whole genome shotgun (WGS) entry which is preliminary data.</text>
</comment>
<reference evidence="3" key="1">
    <citation type="submission" date="2022-07" db="EMBL/GenBank/DDBJ databases">
        <title>Phylogenomic reconstructions and comparative analyses of Kickxellomycotina fungi.</title>
        <authorList>
            <person name="Reynolds N.K."/>
            <person name="Stajich J.E."/>
            <person name="Barry K."/>
            <person name="Grigoriev I.V."/>
            <person name="Crous P."/>
            <person name="Smith M.E."/>
        </authorList>
    </citation>
    <scope>NUCLEOTIDE SEQUENCE</scope>
    <source>
        <strain evidence="3">NBRC 100468</strain>
    </source>
</reference>
<evidence type="ECO:0000256" key="2">
    <source>
        <dbReference type="SAM" id="SignalP"/>
    </source>
</evidence>
<evidence type="ECO:0000313" key="3">
    <source>
        <dbReference type="EMBL" id="KAJ1919624.1"/>
    </source>
</evidence>
<keyword evidence="2" id="KW-0732">Signal</keyword>
<dbReference type="EMBL" id="JANBPU010000024">
    <property type="protein sequence ID" value="KAJ1919624.1"/>
    <property type="molecule type" value="Genomic_DNA"/>
</dbReference>
<dbReference type="Proteomes" id="UP001150538">
    <property type="component" value="Unassembled WGS sequence"/>
</dbReference>
<gene>
    <name evidence="3" type="ORF">H4219_001873</name>
</gene>
<evidence type="ECO:0000256" key="1">
    <source>
        <dbReference type="SAM" id="MobiDB-lite"/>
    </source>
</evidence>
<feature type="compositionally biased region" description="Low complexity" evidence="1">
    <location>
        <begin position="165"/>
        <end position="188"/>
    </location>
</feature>